<evidence type="ECO:0000256" key="1">
    <source>
        <dbReference type="SAM" id="Phobius"/>
    </source>
</evidence>
<evidence type="ECO:0000259" key="2">
    <source>
        <dbReference type="Pfam" id="PF20249"/>
    </source>
</evidence>
<accession>A0A3G9GN61</accession>
<dbReference type="CDD" id="cd20707">
    <property type="entry name" value="MIX_III"/>
    <property type="match status" value="1"/>
</dbReference>
<organism evidence="3 4">
    <name type="scientific">Aquitalea magnusonii</name>
    <dbReference type="NCBI Taxonomy" id="332411"/>
    <lineage>
        <taxon>Bacteria</taxon>
        <taxon>Pseudomonadati</taxon>
        <taxon>Pseudomonadota</taxon>
        <taxon>Betaproteobacteria</taxon>
        <taxon>Neisseriales</taxon>
        <taxon>Chromobacteriaceae</taxon>
        <taxon>Aquitalea</taxon>
    </lineage>
</organism>
<reference evidence="3 4" key="2">
    <citation type="journal article" date="2017" name="Genome Announc.">
        <title>Draft genome sequence of Aquitalea magnusonii strain H3, a plant growth-promoting bacterium of duckweed Lemna minor.</title>
        <authorList>
            <person name="Ishizawa H."/>
            <person name="Kuroda M."/>
            <person name="Ike M."/>
        </authorList>
    </citation>
    <scope>NUCLEOTIDE SEQUENCE [LARGE SCALE GENOMIC DNA]</scope>
    <source>
        <strain evidence="3 4">H3</strain>
    </source>
</reference>
<feature type="domain" description="Toxin VasX N-terminal region" evidence="2">
    <location>
        <begin position="7"/>
        <end position="161"/>
    </location>
</feature>
<dbReference type="EMBL" id="AP018823">
    <property type="protein sequence ID" value="BBF87232.1"/>
    <property type="molecule type" value="Genomic_DNA"/>
</dbReference>
<sequence>MSTNPSCEYCDKRGVPIFPARYAIALPHTGAPAVANKPAIALPDASSQYTLRTLRSGYLYVYDEARKRWDDYFVTEDGYFFKTSTQAKGQPLVLPKKPFSCPDEGHRAIASCITIPDAKRATKVWLAFSDGQWTDAVRKRHDSADYRKKHMRCIDVKAYSASVDAKHCLPIKDVGNKIAEYALDKTALKKAVGFSPIPQESRKGRAERLIAEAEKLAPGKGFIVALNDAVGITAELSALMIHHASTFANKKENKHPLMASLAISQIKVAVEEQALEAEQQAAEELANDYISQPDLSVLFSDTARKRKEAQYDALRTVTPAEAKRAQQHAWDKYRAKFNEAAMHAWQAKFETESQKLDQTTIQPLAKAYLAWLGGQHIKQSFQCNYDEDSLDSGEAYTRAVTLAISGTQDKKLCLDYLSQMLSGNFEPENFLLNALALNQKSLKDQIKKAVGAPSIDPRIFPADAYIGFQGGGAEKIAHGDTSLNAYLLTISAPLIKLFDGISNKVARPLWTAMAMHSRKVFVQVEVTGSKKAFRTRLIRELVKQSGKTMNPREMERAVSAQLRNLQAAGIPLEGSEKKTFTLLLDPKQVRGIPNGLTPSQQAKWLAGSIHTPVQLENIVMGEWRAALSGAKGAIPFVSGLMAGVWQWAVLDKLGQDEKNAMSHEGHEASGRVWGASFALWANVADLAGRSLARTSSRFKGAAGIAEWFSTWLGRIAKGGGFIGGAIVAYWDGKNAIQAYDKKDWVMASLYSASSISGLAVAILPFLSAIPFWGWVAIMFLIITTFFIELYKDSKLKVWLEKNYWGSRTYKNPEEEQMQFELALKG</sequence>
<feature type="transmembrane region" description="Helical" evidence="1">
    <location>
        <begin position="711"/>
        <end position="732"/>
    </location>
</feature>
<dbReference type="OrthoDB" id="8664525at2"/>
<dbReference type="AlphaFoldDB" id="A0A3G9GN61"/>
<name>A0A3G9GN61_9NEIS</name>
<dbReference type="Pfam" id="PF20249">
    <property type="entry name" value="VasX_N"/>
    <property type="match status" value="1"/>
</dbReference>
<dbReference type="KEGG" id="amah:DLM_3646"/>
<keyword evidence="1" id="KW-0472">Membrane</keyword>
<reference evidence="4" key="1">
    <citation type="journal article" date="2017" name="Biotechnol. Biofuels">
        <title>Evaluation of environmental bacterial communities as a factor affecting the growth of duckweed Lemna minor.</title>
        <authorList>
            <person name="Ishizawa H."/>
            <person name="Kuroda M."/>
            <person name="Morikawa M."/>
            <person name="Ike M."/>
        </authorList>
    </citation>
    <scope>NUCLEOTIDE SEQUENCE [LARGE SCALE GENOMIC DNA]</scope>
    <source>
        <strain evidence="4">H3</strain>
    </source>
</reference>
<dbReference type="RefSeq" id="WP_145985894.1">
    <property type="nucleotide sequence ID" value="NZ_AP018823.1"/>
</dbReference>
<dbReference type="Proteomes" id="UP000198290">
    <property type="component" value="Chromosome"/>
</dbReference>
<feature type="transmembrane region" description="Helical" evidence="1">
    <location>
        <begin position="771"/>
        <end position="790"/>
    </location>
</feature>
<proteinExistence type="predicted"/>
<keyword evidence="4" id="KW-1185">Reference proteome</keyword>
<dbReference type="InterPro" id="IPR048126">
    <property type="entry name" value="Toxin_VasX"/>
</dbReference>
<dbReference type="NCBIfam" id="NF041559">
    <property type="entry name" value="BTH_I2691_fam"/>
    <property type="match status" value="1"/>
</dbReference>
<protein>
    <recommendedName>
        <fullName evidence="2">Toxin VasX N-terminal region domain-containing protein</fullName>
    </recommendedName>
</protein>
<reference evidence="4" key="3">
    <citation type="journal article" date="2017" name="Plant Physiol. Biochem.">
        <title>Differential oxidative and antioxidative response of duckweed Lemna minor toward plant growth promoting/inhibiting bacteria.</title>
        <authorList>
            <person name="Ishizawa H."/>
            <person name="Kuroda M."/>
            <person name="Morikawa M."/>
            <person name="Ike M."/>
        </authorList>
    </citation>
    <scope>NUCLEOTIDE SEQUENCE [LARGE SCALE GENOMIC DNA]</scope>
    <source>
        <strain evidence="4">H3</strain>
    </source>
</reference>
<evidence type="ECO:0000313" key="4">
    <source>
        <dbReference type="Proteomes" id="UP000198290"/>
    </source>
</evidence>
<keyword evidence="1" id="KW-0812">Transmembrane</keyword>
<gene>
    <name evidence="3" type="ORF">DLM_3646</name>
</gene>
<evidence type="ECO:0000313" key="3">
    <source>
        <dbReference type="EMBL" id="BBF87232.1"/>
    </source>
</evidence>
<dbReference type="InterPro" id="IPR046864">
    <property type="entry name" value="VasX_N"/>
</dbReference>
<keyword evidence="1" id="KW-1133">Transmembrane helix</keyword>
<feature type="transmembrane region" description="Helical" evidence="1">
    <location>
        <begin position="744"/>
        <end position="765"/>
    </location>
</feature>